<dbReference type="SUPFAM" id="SSF53474">
    <property type="entry name" value="alpha/beta-Hydrolases"/>
    <property type="match status" value="1"/>
</dbReference>
<dbReference type="Proteomes" id="UP000593567">
    <property type="component" value="Unassembled WGS sequence"/>
</dbReference>
<dbReference type="InterPro" id="IPR029058">
    <property type="entry name" value="AB_hydrolase_fold"/>
</dbReference>
<dbReference type="InterPro" id="IPR019149">
    <property type="entry name" value="ABHD18"/>
</dbReference>
<sequence>MYEGVSKLDLIYRRLLITKFFTKGWGSPESMRRLLEFRKTLSCRESCMNLVESDHPVHIDKSYESGDCRVMEGHFLSPFAIHHPEIMPKVAKTARFQLVVPLKWTTKHKPVCIHLAGTGDHGFWRRRMLMARPLVKEAQIGSIILENPYYGCRKPKDQLRSSLQNVSDLFVMGGSLVLESIVLLHWCKRMGYGPLGITGISLGGHIASAAACSWPHPLSIIPCLSWSTASLCFTQMASLAASSWPEPLTFVPCLSWSTASMVWTQGVLSGAVSWAELEEQYRKDTAVYEQQLYPLIQSPEEHRWKDLFKMGQEFAKNYPESVNQMESVQKQEMDDQPESESSLYSSIISSISSKRTNSNLADNKRTLQQLHLHSPNLPNKPISAQVIHFMRGVMDECTHLGHFSKPVDPSLIIAVTAKQDAYMPRDRVTGLTDIWPGCEVRYVDRGHVSAILFNQNVFRKAIIDSFNRQISKYFSNA</sequence>
<organism evidence="1 2">
    <name type="scientific">Bugula neritina</name>
    <name type="common">Brown bryozoan</name>
    <name type="synonym">Sertularia neritina</name>
    <dbReference type="NCBI Taxonomy" id="10212"/>
    <lineage>
        <taxon>Eukaryota</taxon>
        <taxon>Metazoa</taxon>
        <taxon>Spiralia</taxon>
        <taxon>Lophotrochozoa</taxon>
        <taxon>Bryozoa</taxon>
        <taxon>Gymnolaemata</taxon>
        <taxon>Cheilostomatida</taxon>
        <taxon>Flustrina</taxon>
        <taxon>Buguloidea</taxon>
        <taxon>Bugulidae</taxon>
        <taxon>Bugula</taxon>
    </lineage>
</organism>
<reference evidence="1" key="1">
    <citation type="submission" date="2020-06" db="EMBL/GenBank/DDBJ databases">
        <title>Draft genome of Bugula neritina, a colonial animal packing powerful symbionts and potential medicines.</title>
        <authorList>
            <person name="Rayko M."/>
        </authorList>
    </citation>
    <scope>NUCLEOTIDE SEQUENCE [LARGE SCALE GENOMIC DNA]</scope>
    <source>
        <strain evidence="1">Kwan_BN1</strain>
    </source>
</reference>
<proteinExistence type="predicted"/>
<dbReference type="PANTHER" id="PTHR13617:SF14">
    <property type="entry name" value="PROTEIN ABHD18"/>
    <property type="match status" value="1"/>
</dbReference>
<evidence type="ECO:0000313" key="1">
    <source>
        <dbReference type="EMBL" id="KAF6032048.1"/>
    </source>
</evidence>
<dbReference type="OrthoDB" id="9987145at2759"/>
<name>A0A7J7K381_BUGNE</name>
<dbReference type="Gene3D" id="3.40.50.1820">
    <property type="entry name" value="alpha/beta hydrolase"/>
    <property type="match status" value="1"/>
</dbReference>
<dbReference type="PANTHER" id="PTHR13617">
    <property type="entry name" value="PROTEIN ABHD18"/>
    <property type="match status" value="1"/>
</dbReference>
<evidence type="ECO:0000313" key="2">
    <source>
        <dbReference type="Proteomes" id="UP000593567"/>
    </source>
</evidence>
<dbReference type="Pfam" id="PF09752">
    <property type="entry name" value="ABHD18"/>
    <property type="match status" value="1"/>
</dbReference>
<comment type="caution">
    <text evidence="1">The sequence shown here is derived from an EMBL/GenBank/DDBJ whole genome shotgun (WGS) entry which is preliminary data.</text>
</comment>
<dbReference type="AlphaFoldDB" id="A0A7J7K381"/>
<dbReference type="EMBL" id="VXIV02001538">
    <property type="protein sequence ID" value="KAF6032048.1"/>
    <property type="molecule type" value="Genomic_DNA"/>
</dbReference>
<accession>A0A7J7K381</accession>
<gene>
    <name evidence="1" type="ORF">EB796_009652</name>
</gene>
<keyword evidence="2" id="KW-1185">Reference proteome</keyword>
<protein>
    <submittedName>
        <fullName evidence="1">C4orf29</fullName>
    </submittedName>
</protein>